<protein>
    <submittedName>
        <fullName evidence="1">Uncharacterized protein</fullName>
    </submittedName>
</protein>
<accession>A0A8H6VWI3</accession>
<comment type="caution">
    <text evidence="1">The sequence shown here is derived from an EMBL/GenBank/DDBJ whole genome shotgun (WGS) entry which is preliminary data.</text>
</comment>
<sequence>MSKCPFSIPVVGELRFVVVNNDDQHPVVVFIPGYDVFVAGHQLEHNRSVKLNNVRNIELNYQCYFIDDHRPIDDSFSHPELQYAAWWRRRYHHPVHDEDLGHPDGVIYGGGRLFQRVSST</sequence>
<proteinExistence type="predicted"/>
<dbReference type="EMBL" id="JACAZE010000016">
    <property type="protein sequence ID" value="KAF7296609.1"/>
    <property type="molecule type" value="Genomic_DNA"/>
</dbReference>
<name>A0A8H6VWI3_MYCCL</name>
<organism evidence="1 2">
    <name type="scientific">Mycena chlorophos</name>
    <name type="common">Agaric fungus</name>
    <name type="synonym">Agaricus chlorophos</name>
    <dbReference type="NCBI Taxonomy" id="658473"/>
    <lineage>
        <taxon>Eukaryota</taxon>
        <taxon>Fungi</taxon>
        <taxon>Dikarya</taxon>
        <taxon>Basidiomycota</taxon>
        <taxon>Agaricomycotina</taxon>
        <taxon>Agaricomycetes</taxon>
        <taxon>Agaricomycetidae</taxon>
        <taxon>Agaricales</taxon>
        <taxon>Marasmiineae</taxon>
        <taxon>Mycenaceae</taxon>
        <taxon>Mycena</taxon>
    </lineage>
</organism>
<keyword evidence="2" id="KW-1185">Reference proteome</keyword>
<evidence type="ECO:0000313" key="2">
    <source>
        <dbReference type="Proteomes" id="UP000613580"/>
    </source>
</evidence>
<dbReference type="Proteomes" id="UP000613580">
    <property type="component" value="Unassembled WGS sequence"/>
</dbReference>
<evidence type="ECO:0000313" key="1">
    <source>
        <dbReference type="EMBL" id="KAF7296609.1"/>
    </source>
</evidence>
<dbReference type="AlphaFoldDB" id="A0A8H6VWI3"/>
<gene>
    <name evidence="1" type="ORF">HMN09_01068600</name>
</gene>
<reference evidence="1" key="1">
    <citation type="submission" date="2020-05" db="EMBL/GenBank/DDBJ databases">
        <title>Mycena genomes resolve the evolution of fungal bioluminescence.</title>
        <authorList>
            <person name="Tsai I.J."/>
        </authorList>
    </citation>
    <scope>NUCLEOTIDE SEQUENCE</scope>
    <source>
        <strain evidence="1">110903Hualien_Pintung</strain>
    </source>
</reference>